<name>A0A504YPL0_FASGI</name>
<dbReference type="GO" id="GO:0000127">
    <property type="term" value="C:transcription factor TFIIIC complex"/>
    <property type="evidence" value="ECO:0007669"/>
    <property type="project" value="TreeGrafter"/>
</dbReference>
<dbReference type="PANTHER" id="PTHR21860">
    <property type="entry name" value="TRANSCRIPTION INITIATION FACTOR IIIC TFIIIC , POLYPEPTIDE 6-RELATED"/>
    <property type="match status" value="1"/>
</dbReference>
<organism evidence="3 4">
    <name type="scientific">Fasciola gigantica</name>
    <name type="common">Giant liver fluke</name>
    <dbReference type="NCBI Taxonomy" id="46835"/>
    <lineage>
        <taxon>Eukaryota</taxon>
        <taxon>Metazoa</taxon>
        <taxon>Spiralia</taxon>
        <taxon>Lophotrochozoa</taxon>
        <taxon>Platyhelminthes</taxon>
        <taxon>Trematoda</taxon>
        <taxon>Digenea</taxon>
        <taxon>Plagiorchiida</taxon>
        <taxon>Echinostomata</taxon>
        <taxon>Echinostomatoidea</taxon>
        <taxon>Fasciolidae</taxon>
        <taxon>Fasciola</taxon>
    </lineage>
</organism>
<gene>
    <name evidence="3" type="ORF">FGIG_07392</name>
</gene>
<sequence length="411" mass="44713">MLQLLGIQGNLFATIPCAPWLGGLQSPRDASRTLRVRPRKIIIPHWLNRVWTCGKFPCCYAILEVLTTLSDALTSGPVADCVLVNSDYSVWSGAMTALLNACCTPSRALTAYQRMVEVNLQALFAFCCSTDRTRSVGLDCPTSSPIGFWISDLWGDGGSCATICEIMISIPANGPIQKCRCAPSQKNHCDLIWYAVDEPAGQIDVSLPNTDTPALETSSLSETSSSKAANDPVDGVLLPQSNGDVREEEDDWEVINEELIYADCHGVIEPDVLVPKNPISLVSLDSDHPLVQIGPAVFEGRYENACGTYLFVERVSNTTGSGYVPRAGSVEQGHMTTAMDRPSSTRYPLPSFPIIKCTKILILDRIFLKPKQSDEAAATIDLEQMITPSNLENEFTLKPSPSPSAPSRRNT</sequence>
<dbReference type="OrthoDB" id="5970620at2759"/>
<feature type="region of interest" description="Disordered" evidence="1">
    <location>
        <begin position="391"/>
        <end position="411"/>
    </location>
</feature>
<dbReference type="EMBL" id="SUNJ01010243">
    <property type="protein sequence ID" value="TPP59790.1"/>
    <property type="molecule type" value="Genomic_DNA"/>
</dbReference>
<dbReference type="AlphaFoldDB" id="A0A504YPL0"/>
<feature type="compositionally biased region" description="Low complexity" evidence="1">
    <location>
        <begin position="215"/>
        <end position="226"/>
    </location>
</feature>
<dbReference type="InterPro" id="IPR042771">
    <property type="entry name" value="GTF3C6-like"/>
</dbReference>
<evidence type="ECO:0000313" key="4">
    <source>
        <dbReference type="Proteomes" id="UP000316759"/>
    </source>
</evidence>
<feature type="domain" description="Transcription factor TFIIIC triple barrel" evidence="2">
    <location>
        <begin position="257"/>
        <end position="340"/>
    </location>
</feature>
<protein>
    <recommendedName>
        <fullName evidence="2">Transcription factor TFIIIC triple barrel domain-containing protein</fullName>
    </recommendedName>
</protein>
<evidence type="ECO:0000256" key="1">
    <source>
        <dbReference type="SAM" id="MobiDB-lite"/>
    </source>
</evidence>
<feature type="region of interest" description="Disordered" evidence="1">
    <location>
        <begin position="206"/>
        <end position="235"/>
    </location>
</feature>
<dbReference type="Proteomes" id="UP000316759">
    <property type="component" value="Unassembled WGS sequence"/>
</dbReference>
<evidence type="ECO:0000259" key="2">
    <source>
        <dbReference type="Pfam" id="PF10419"/>
    </source>
</evidence>
<comment type="caution">
    <text evidence="3">The sequence shown here is derived from an EMBL/GenBank/DDBJ whole genome shotgun (WGS) entry which is preliminary data.</text>
</comment>
<accession>A0A504YPL0</accession>
<keyword evidence="4" id="KW-1185">Reference proteome</keyword>
<reference evidence="3 4" key="1">
    <citation type="submission" date="2019-04" db="EMBL/GenBank/DDBJ databases">
        <title>Annotation for the trematode Fasciola gigantica.</title>
        <authorList>
            <person name="Choi Y.-J."/>
        </authorList>
    </citation>
    <scope>NUCLEOTIDE SEQUENCE [LARGE SCALE GENOMIC DNA]</scope>
    <source>
        <strain evidence="3">Uganda_cow_1</strain>
    </source>
</reference>
<proteinExistence type="predicted"/>
<dbReference type="InterPro" id="IPR019481">
    <property type="entry name" value="TFIIIC_triple_barrel"/>
</dbReference>
<evidence type="ECO:0000313" key="3">
    <source>
        <dbReference type="EMBL" id="TPP59790.1"/>
    </source>
</evidence>
<dbReference type="Pfam" id="PF10419">
    <property type="entry name" value="TFIIIC_sub6"/>
    <property type="match status" value="1"/>
</dbReference>
<dbReference type="Gene3D" id="2.60.40.4370">
    <property type="match status" value="1"/>
</dbReference>
<dbReference type="GO" id="GO:0006383">
    <property type="term" value="P:transcription by RNA polymerase III"/>
    <property type="evidence" value="ECO:0007669"/>
    <property type="project" value="InterPro"/>
</dbReference>
<dbReference type="PANTHER" id="PTHR21860:SF2">
    <property type="entry name" value="GENERAL TRANSCRIPTION FACTOR 3C POLYPEPTIDE 6"/>
    <property type="match status" value="1"/>
</dbReference>